<evidence type="ECO:0000313" key="1">
    <source>
        <dbReference type="EMBL" id="SEW22676.1"/>
    </source>
</evidence>
<sequence>MTKFDPALLEFFEEQGIAMPPAVVPYNTGGISHPKLIRRYLIISNHNIS</sequence>
<name>A0A1I0Q6Y4_9EURY</name>
<dbReference type="Proteomes" id="UP000183275">
    <property type="component" value="Unassembled WGS sequence"/>
</dbReference>
<dbReference type="AlphaFoldDB" id="A0A1I0Q6Y4"/>
<evidence type="ECO:0000313" key="2">
    <source>
        <dbReference type="Proteomes" id="UP000183275"/>
    </source>
</evidence>
<accession>A0A1I0Q6Y4</accession>
<dbReference type="EMBL" id="FOIS01000004">
    <property type="protein sequence ID" value="SEW22676.1"/>
    <property type="molecule type" value="Genomic_DNA"/>
</dbReference>
<dbReference type="STRING" id="1202768.SAMN05216285_3162"/>
<organism evidence="1 2">
    <name type="scientific">Natrinema salifodinae</name>
    <dbReference type="NCBI Taxonomy" id="1202768"/>
    <lineage>
        <taxon>Archaea</taxon>
        <taxon>Methanobacteriati</taxon>
        <taxon>Methanobacteriota</taxon>
        <taxon>Stenosarchaea group</taxon>
        <taxon>Halobacteria</taxon>
        <taxon>Halobacteriales</taxon>
        <taxon>Natrialbaceae</taxon>
        <taxon>Natrinema</taxon>
    </lineage>
</organism>
<protein>
    <submittedName>
        <fullName evidence="1">Uncharacterized protein</fullName>
    </submittedName>
</protein>
<keyword evidence="2" id="KW-1185">Reference proteome</keyword>
<gene>
    <name evidence="1" type="ORF">SAMN05216285_3162</name>
</gene>
<reference evidence="2" key="1">
    <citation type="submission" date="2016-10" db="EMBL/GenBank/DDBJ databases">
        <authorList>
            <person name="Varghese N."/>
        </authorList>
    </citation>
    <scope>NUCLEOTIDE SEQUENCE [LARGE SCALE GENOMIC DNA]</scope>
    <source>
        <strain evidence="2">CGMCC 1.12284</strain>
    </source>
</reference>
<proteinExistence type="predicted"/>